<protein>
    <recommendedName>
        <fullName evidence="3">FLYWCH-type domain-containing protein</fullName>
    </recommendedName>
</protein>
<organism evidence="2">
    <name type="scientific">Arion vulgaris</name>
    <dbReference type="NCBI Taxonomy" id="1028688"/>
    <lineage>
        <taxon>Eukaryota</taxon>
        <taxon>Metazoa</taxon>
        <taxon>Spiralia</taxon>
        <taxon>Lophotrochozoa</taxon>
        <taxon>Mollusca</taxon>
        <taxon>Gastropoda</taxon>
        <taxon>Heterobranchia</taxon>
        <taxon>Euthyneura</taxon>
        <taxon>Panpulmonata</taxon>
        <taxon>Eupulmonata</taxon>
        <taxon>Stylommatophora</taxon>
        <taxon>Helicina</taxon>
        <taxon>Arionoidea</taxon>
        <taxon>Arionidae</taxon>
        <taxon>Arion</taxon>
    </lineage>
</organism>
<dbReference type="AlphaFoldDB" id="A0A0B6ZN43"/>
<evidence type="ECO:0000313" key="2">
    <source>
        <dbReference type="EMBL" id="CEK69296.1"/>
    </source>
</evidence>
<feature type="compositionally biased region" description="Polar residues" evidence="1">
    <location>
        <begin position="241"/>
        <end position="250"/>
    </location>
</feature>
<feature type="compositionally biased region" description="Basic residues" evidence="1">
    <location>
        <begin position="227"/>
        <end position="240"/>
    </location>
</feature>
<evidence type="ECO:0008006" key="3">
    <source>
        <dbReference type="Google" id="ProtNLM"/>
    </source>
</evidence>
<evidence type="ECO:0000256" key="1">
    <source>
        <dbReference type="SAM" id="MobiDB-lite"/>
    </source>
</evidence>
<feature type="non-terminal residue" evidence="2">
    <location>
        <position position="1"/>
    </location>
</feature>
<proteinExistence type="predicted"/>
<dbReference type="EMBL" id="HACG01022431">
    <property type="protein sequence ID" value="CEK69296.1"/>
    <property type="molecule type" value="Transcribed_RNA"/>
</dbReference>
<feature type="compositionally biased region" description="Polar residues" evidence="1">
    <location>
        <begin position="27"/>
        <end position="36"/>
    </location>
</feature>
<gene>
    <name evidence="2" type="primary">ORF69679</name>
</gene>
<feature type="compositionally biased region" description="Acidic residues" evidence="1">
    <location>
        <begin position="37"/>
        <end position="55"/>
    </location>
</feature>
<accession>A0A0B6ZN43</accession>
<sequence>DGKDVELLKRLPSYDSLKSALYKVKNKSASTSTSVEESIDYLLDDSEDEKDDETFPDSPYSCQTDDPPYDPCIEEGFSVFSAQLPFWLEQDADKRLLDGHLLVKKNVTETSTGWACTKDDCPFRCVVDNDTSTITRSQWDHTHKSVIKHTIAHAMFNAVKRRAVMNTNILPKVIYEQERKRIVEKLSGNKSLIRFIPNLTQVYQLVTKTRTNPPAPPKSKIIRMKHTKQIKKTKSNKFSRSKNSTTSSNYGGAEQFGADYLLRHCEDGGERVCAYIEDQQQNSSLYDKVPSNNLPAPGCNLAAYQPTTFHHQITKSYTDGVPPHAIIMQANTFHSVEQQTGFNSFSSMSNKPSHYIPTEPYLQQHQLSQPPQQHQQSALAISAPVVQQPPPLMTVTGQSHDSQSIVQLPQTMFS</sequence>
<name>A0A0B6ZN43_9EUPU</name>
<feature type="region of interest" description="Disordered" evidence="1">
    <location>
        <begin position="26"/>
        <end position="63"/>
    </location>
</feature>
<feature type="region of interest" description="Disordered" evidence="1">
    <location>
        <begin position="227"/>
        <end position="250"/>
    </location>
</feature>
<reference evidence="2" key="1">
    <citation type="submission" date="2014-12" db="EMBL/GenBank/DDBJ databases">
        <title>Insight into the proteome of Arion vulgaris.</title>
        <authorList>
            <person name="Aradska J."/>
            <person name="Bulat T."/>
            <person name="Smidak R."/>
            <person name="Sarate P."/>
            <person name="Gangsoo J."/>
            <person name="Sialana F."/>
            <person name="Bilban M."/>
            <person name="Lubec G."/>
        </authorList>
    </citation>
    <scope>NUCLEOTIDE SEQUENCE</scope>
    <source>
        <tissue evidence="2">Skin</tissue>
    </source>
</reference>
<feature type="non-terminal residue" evidence="2">
    <location>
        <position position="414"/>
    </location>
</feature>